<dbReference type="Gene3D" id="1.10.443.10">
    <property type="entry name" value="Intergrase catalytic core"/>
    <property type="match status" value="1"/>
</dbReference>
<evidence type="ECO:0000256" key="3">
    <source>
        <dbReference type="ARBA" id="ARBA00023172"/>
    </source>
</evidence>
<dbReference type="AlphaFoldDB" id="A0A3D9RV19"/>
<dbReference type="InterPro" id="IPR010998">
    <property type="entry name" value="Integrase_recombinase_N"/>
</dbReference>
<comment type="caution">
    <text evidence="5">The sequence shown here is derived from an EMBL/GenBank/DDBJ whole genome shotgun (WGS) entry which is preliminary data.</text>
</comment>
<dbReference type="Pfam" id="PF00589">
    <property type="entry name" value="Phage_integrase"/>
    <property type="match status" value="1"/>
</dbReference>
<feature type="domain" description="Tyr recombinase" evidence="4">
    <location>
        <begin position="200"/>
        <end position="368"/>
    </location>
</feature>
<dbReference type="InterPro" id="IPR013762">
    <property type="entry name" value="Integrase-like_cat_sf"/>
</dbReference>
<protein>
    <submittedName>
        <fullName evidence="5">Site-specific recombinase XerD</fullName>
    </submittedName>
</protein>
<evidence type="ECO:0000259" key="4">
    <source>
        <dbReference type="PROSITE" id="PS51898"/>
    </source>
</evidence>
<dbReference type="GO" id="GO:0015074">
    <property type="term" value="P:DNA integration"/>
    <property type="evidence" value="ECO:0007669"/>
    <property type="project" value="InterPro"/>
</dbReference>
<dbReference type="SUPFAM" id="SSF56349">
    <property type="entry name" value="DNA breaking-rejoining enzymes"/>
    <property type="match status" value="1"/>
</dbReference>
<proteinExistence type="inferred from homology"/>
<dbReference type="InterPro" id="IPR002104">
    <property type="entry name" value="Integrase_catalytic"/>
</dbReference>
<keyword evidence="6" id="KW-1185">Reference proteome</keyword>
<dbReference type="OrthoDB" id="9806835at2"/>
<dbReference type="Proteomes" id="UP000256429">
    <property type="component" value="Unassembled WGS sequence"/>
</dbReference>
<evidence type="ECO:0000313" key="5">
    <source>
        <dbReference type="EMBL" id="REE81591.1"/>
    </source>
</evidence>
<keyword evidence="2" id="KW-0238">DNA-binding</keyword>
<keyword evidence="3" id="KW-0233">DNA recombination</keyword>
<evidence type="ECO:0000256" key="2">
    <source>
        <dbReference type="ARBA" id="ARBA00023125"/>
    </source>
</evidence>
<name>A0A3D9RV19_9FLAO</name>
<organism evidence="5 6">
    <name type="scientific">Lutibacter oceani</name>
    <dbReference type="NCBI Taxonomy" id="1853311"/>
    <lineage>
        <taxon>Bacteria</taxon>
        <taxon>Pseudomonadati</taxon>
        <taxon>Bacteroidota</taxon>
        <taxon>Flavobacteriia</taxon>
        <taxon>Flavobacteriales</taxon>
        <taxon>Flavobacteriaceae</taxon>
        <taxon>Lutibacter</taxon>
    </lineage>
</organism>
<comment type="similarity">
    <text evidence="1">Belongs to the 'phage' integrase family.</text>
</comment>
<reference evidence="5 6" key="1">
    <citation type="submission" date="2018-08" db="EMBL/GenBank/DDBJ databases">
        <title>Genomic Encyclopedia of Type Strains, Phase III (KMG-III): the genomes of soil and plant-associated and newly described type strains.</title>
        <authorList>
            <person name="Whitman W."/>
        </authorList>
    </citation>
    <scope>NUCLEOTIDE SEQUENCE [LARGE SCALE GENOMIC DNA]</scope>
    <source>
        <strain evidence="5 6">325-5</strain>
    </source>
</reference>
<dbReference type="CDD" id="cd01185">
    <property type="entry name" value="INTN1_C_like"/>
    <property type="match status" value="1"/>
</dbReference>
<dbReference type="PANTHER" id="PTHR30349">
    <property type="entry name" value="PHAGE INTEGRASE-RELATED"/>
    <property type="match status" value="1"/>
</dbReference>
<dbReference type="GO" id="GO:0003677">
    <property type="term" value="F:DNA binding"/>
    <property type="evidence" value="ECO:0007669"/>
    <property type="project" value="UniProtKB-KW"/>
</dbReference>
<dbReference type="GO" id="GO:0006310">
    <property type="term" value="P:DNA recombination"/>
    <property type="evidence" value="ECO:0007669"/>
    <property type="project" value="UniProtKB-KW"/>
</dbReference>
<dbReference type="Gene3D" id="1.10.150.130">
    <property type="match status" value="1"/>
</dbReference>
<dbReference type="InterPro" id="IPR011010">
    <property type="entry name" value="DNA_brk_join_enz"/>
</dbReference>
<dbReference type="InterPro" id="IPR025269">
    <property type="entry name" value="SAM-like_dom"/>
</dbReference>
<evidence type="ECO:0000313" key="6">
    <source>
        <dbReference type="Proteomes" id="UP000256429"/>
    </source>
</evidence>
<dbReference type="Pfam" id="PF13102">
    <property type="entry name" value="Phage_int_SAM_5"/>
    <property type="match status" value="1"/>
</dbReference>
<accession>A0A3D9RV19</accession>
<dbReference type="RefSeq" id="WP_115879016.1">
    <property type="nucleotide sequence ID" value="NZ_QTTQ01000010.1"/>
</dbReference>
<dbReference type="PROSITE" id="PS51898">
    <property type="entry name" value="TYR_RECOMBINASE"/>
    <property type="match status" value="1"/>
</dbReference>
<dbReference type="PANTHER" id="PTHR30349:SF64">
    <property type="entry name" value="PROPHAGE INTEGRASE INTD-RELATED"/>
    <property type="match status" value="1"/>
</dbReference>
<sequence length="379" mass="44363">MANVTLRHKKIANGKSSLYLDYFPPIISPKTGKETRREFLKLTVFDKPTSLIDKEHNKTTVEFAQLIRAKRLVQIRNREFGFKENVDININFVEYYEKIVLEYFNKGTNNYLNWNASFQYFKKFVGKTISSRNLSIEMVKKYREFLLTTNTIKSSKRKLAQNTAASYYKHFINILKRAYKEQIISIDLAQHADYIKQEQTFREYLTEKELEKLWNTDIKKPQIKRAALFSALTGLRFVEIYNLTWEMIFVDKHQGHYIQLKEQKTGNIQNQPISDIAISILKKELTTSGKIFTSLKYYEVAKTVKKWVQDAGIHKKISFHNFRHSYATLQLANSTDIYTVSKLLGHKNVATTQIYAKVIDKTKIEAANRINLDLHGLSD</sequence>
<dbReference type="InterPro" id="IPR050090">
    <property type="entry name" value="Tyrosine_recombinase_XerCD"/>
</dbReference>
<gene>
    <name evidence="5" type="ORF">BX611_1126</name>
</gene>
<dbReference type="EMBL" id="QTTQ01000010">
    <property type="protein sequence ID" value="REE81591.1"/>
    <property type="molecule type" value="Genomic_DNA"/>
</dbReference>
<evidence type="ECO:0000256" key="1">
    <source>
        <dbReference type="ARBA" id="ARBA00008857"/>
    </source>
</evidence>